<accession>A0ABU5HYR4</accession>
<comment type="catalytic activity">
    <reaction evidence="3">
        <text>3',3',3'-c-tri-AMP + H2O = A[3'-5']pA[3'-5']pAp[3'] + H(+)</text>
        <dbReference type="Rhea" id="RHEA:72859"/>
        <dbReference type="ChEBI" id="CHEBI:15377"/>
        <dbReference type="ChEBI" id="CHEBI:15378"/>
        <dbReference type="ChEBI" id="CHEBI:192523"/>
        <dbReference type="ChEBI" id="CHEBI:192530"/>
    </reaction>
    <physiologicalReaction direction="left-to-right" evidence="3">
        <dbReference type="Rhea" id="RHEA:72860"/>
    </physiologicalReaction>
</comment>
<dbReference type="EMBL" id="JAXLPB010000001">
    <property type="protein sequence ID" value="MDY8108268.1"/>
    <property type="molecule type" value="Genomic_DNA"/>
</dbReference>
<dbReference type="Pfam" id="PF06381">
    <property type="entry name" value="Phage_portal_3"/>
    <property type="match status" value="1"/>
</dbReference>
<comment type="catalytic activity">
    <reaction evidence="5">
        <text>3',3'-cGAMP + H2O = G[3'-5']pAp[3'] + H(+)</text>
        <dbReference type="Rhea" id="RHEA:72831"/>
        <dbReference type="ChEBI" id="CHEBI:15377"/>
        <dbReference type="ChEBI" id="CHEBI:15378"/>
        <dbReference type="ChEBI" id="CHEBI:71501"/>
        <dbReference type="ChEBI" id="CHEBI:192497"/>
    </reaction>
    <physiologicalReaction direction="left-to-right" evidence="5">
        <dbReference type="Rhea" id="RHEA:72832"/>
    </physiologicalReaction>
</comment>
<evidence type="ECO:0000256" key="8">
    <source>
        <dbReference type="ARBA" id="ARBA00048123"/>
    </source>
</evidence>
<gene>
    <name evidence="11" type="ORF">U0C82_03775</name>
</gene>
<keyword evidence="1" id="KW-0378">Hydrolase</keyword>
<evidence type="ECO:0000313" key="12">
    <source>
        <dbReference type="Proteomes" id="UP001294412"/>
    </source>
</evidence>
<evidence type="ECO:0000259" key="10">
    <source>
        <dbReference type="Pfam" id="PF23474"/>
    </source>
</evidence>
<evidence type="ECO:0000259" key="9">
    <source>
        <dbReference type="Pfam" id="PF06381"/>
    </source>
</evidence>
<evidence type="ECO:0000256" key="7">
    <source>
        <dbReference type="ARBA" id="ARBA00034343"/>
    </source>
</evidence>
<comment type="catalytic activity">
    <reaction evidence="8">
        <text>3',3'-cUAMP + H2O = U[3'-5']pAp[3'] + H(+)</text>
        <dbReference type="Rhea" id="RHEA:72835"/>
        <dbReference type="ChEBI" id="CHEBI:15377"/>
        <dbReference type="ChEBI" id="CHEBI:15378"/>
        <dbReference type="ChEBI" id="CHEBI:143809"/>
        <dbReference type="ChEBI" id="CHEBI:192498"/>
    </reaction>
    <physiologicalReaction direction="left-to-right" evidence="8">
        <dbReference type="Rhea" id="RHEA:72836"/>
    </physiologicalReaction>
</comment>
<dbReference type="InterPro" id="IPR024459">
    <property type="entry name" value="Acb1-like_N"/>
</dbReference>
<dbReference type="Pfam" id="PF23474">
    <property type="entry name" value="Acb1"/>
    <property type="match status" value="1"/>
</dbReference>
<comment type="catalytic activity">
    <reaction evidence="4">
        <text>3',3',3'-cAAG + H2O = A[3'-5']pG[3'-5']pAp[3'] + H(+)</text>
        <dbReference type="Rhea" id="RHEA:72867"/>
        <dbReference type="ChEBI" id="CHEBI:15377"/>
        <dbReference type="ChEBI" id="CHEBI:15378"/>
        <dbReference type="ChEBI" id="CHEBI:143810"/>
        <dbReference type="ChEBI" id="CHEBI:192533"/>
    </reaction>
    <physiologicalReaction direction="left-to-right" evidence="4">
        <dbReference type="Rhea" id="RHEA:72868"/>
    </physiologicalReaction>
</comment>
<organism evidence="11 12">
    <name type="scientific">Fulvimarina uroteuthidis</name>
    <dbReference type="NCBI Taxonomy" id="3098149"/>
    <lineage>
        <taxon>Bacteria</taxon>
        <taxon>Pseudomonadati</taxon>
        <taxon>Pseudomonadota</taxon>
        <taxon>Alphaproteobacteria</taxon>
        <taxon>Hyphomicrobiales</taxon>
        <taxon>Aurantimonadaceae</taxon>
        <taxon>Fulvimarina</taxon>
    </lineage>
</organism>
<dbReference type="RefSeq" id="WP_322185718.1">
    <property type="nucleotide sequence ID" value="NZ_JAXLPB010000001.1"/>
</dbReference>
<evidence type="ECO:0000256" key="5">
    <source>
        <dbReference type="ARBA" id="ARBA00034283"/>
    </source>
</evidence>
<protein>
    <recommendedName>
        <fullName evidence="7">Anti-CBASS protein Acb1</fullName>
    </recommendedName>
</protein>
<name>A0ABU5HYR4_9HYPH</name>
<comment type="caution">
    <text evidence="11">The sequence shown here is derived from an EMBL/GenBank/DDBJ whole genome shotgun (WGS) entry which is preliminary data.</text>
</comment>
<proteinExistence type="inferred from homology"/>
<sequence length="617" mass="67224">MMLADSLRSFVVGMAGAVGLGTTQDKSAGIGFGFDQISIGELEAMYRADWLSRKIVDIIPNDMTREWRDWQAEKPQIEAIEAVEKAPLIDVARKVNRALRKARLRGGAAIFIGIRGADHAEPLDPARIKAGDLEYLHVLGRDEVTIGQQIRDVTSPLHGEPEWYEVQGTNGAVSRVHPSRMVRFVGMEVLQDAGRQTEQWGDSVLQVAYSAIKNATSAQGHIAALIPELKTDIIYVPGLSKAVATDAGEKAITKRFTYATQMRSMFSTLLLEGNGSSGDNAQGEKWEQKQISFAQMPELIRQYLQVACGAADIPSIRLLGEAPSGLGSNGESALITYYDNVGARQRTELAPQLHRLDEVIIRSALGSRPKDVYFEWSPLWTLNEKERAEVFSKTAEAARKIIGGGQDKPLIALEPLSKALANRLVEDGALPGLDAAIDEYGGTIEEEPSEEEITAASTPAVPAQMQTPANDAAPRTLYVRRDVVNAAEITAWAKSQGMTDIVDDLHVTLIYSRAPVDWIKAGNANEYGSDGKDTLTIAEGGPRAVEPLGNMAAVLLFASSQLSWRHQDIIHAGAEHGFPDYQPHVSLTKTPVDLSGVLPYRGKIMLGPEIFEELRED</sequence>
<evidence type="ECO:0000313" key="11">
    <source>
        <dbReference type="EMBL" id="MDY8108268.1"/>
    </source>
</evidence>
<dbReference type="InterPro" id="IPR006445">
    <property type="entry name" value="Phage-assoc_HI1409"/>
</dbReference>
<evidence type="ECO:0000256" key="1">
    <source>
        <dbReference type="ARBA" id="ARBA00022801"/>
    </source>
</evidence>
<evidence type="ECO:0000256" key="3">
    <source>
        <dbReference type="ARBA" id="ARBA00034240"/>
    </source>
</evidence>
<keyword evidence="12" id="KW-1185">Reference proteome</keyword>
<dbReference type="Proteomes" id="UP001294412">
    <property type="component" value="Unassembled WGS sequence"/>
</dbReference>
<evidence type="ECO:0000256" key="6">
    <source>
        <dbReference type="ARBA" id="ARBA00034316"/>
    </source>
</evidence>
<reference evidence="11 12" key="1">
    <citation type="submission" date="2023-12" db="EMBL/GenBank/DDBJ databases">
        <title>Description of Novel Strain Fulvimarina sp. 2208YS6-2-32 isolated from Uroteuthis (Photololigo) edulis.</title>
        <authorList>
            <person name="Park J.-S."/>
        </authorList>
    </citation>
    <scope>NUCLEOTIDE SEQUENCE [LARGE SCALE GENOMIC DNA]</scope>
    <source>
        <strain evidence="11 12">2208YS6-2-32</strain>
    </source>
</reference>
<feature type="domain" description="Anti-CBASS protein Acb1-like N-terminal" evidence="9">
    <location>
        <begin position="41"/>
        <end position="399"/>
    </location>
</feature>
<evidence type="ECO:0000256" key="4">
    <source>
        <dbReference type="ARBA" id="ARBA00034244"/>
    </source>
</evidence>
<dbReference type="InterPro" id="IPR056175">
    <property type="entry name" value="Acb1-like_C"/>
</dbReference>
<comment type="similarity">
    <text evidence="6">Belongs to the anti-CBASS protein Acb1 family.</text>
</comment>
<feature type="domain" description="Anti-CBASS protein Acb1-like C-terminal" evidence="10">
    <location>
        <begin position="475"/>
        <end position="617"/>
    </location>
</feature>
<comment type="catalytic activity">
    <reaction evidence="2">
        <text>3',3',3'-cAAG + H2O = G[3'-5']pA[3'-5']pAp[3'] + H(+)</text>
        <dbReference type="Rhea" id="RHEA:72863"/>
        <dbReference type="ChEBI" id="CHEBI:15377"/>
        <dbReference type="ChEBI" id="CHEBI:15378"/>
        <dbReference type="ChEBI" id="CHEBI:143810"/>
        <dbReference type="ChEBI" id="CHEBI:192532"/>
    </reaction>
    <physiologicalReaction direction="left-to-right" evidence="2">
        <dbReference type="Rhea" id="RHEA:72864"/>
    </physiologicalReaction>
</comment>
<dbReference type="NCBIfam" id="TIGR01555">
    <property type="entry name" value="phge_rel_HI1409"/>
    <property type="match status" value="1"/>
</dbReference>
<evidence type="ECO:0000256" key="2">
    <source>
        <dbReference type="ARBA" id="ARBA00034233"/>
    </source>
</evidence>